<dbReference type="InterPro" id="IPR027417">
    <property type="entry name" value="P-loop_NTPase"/>
</dbReference>
<evidence type="ECO:0000256" key="1">
    <source>
        <dbReference type="ARBA" id="ARBA00022448"/>
    </source>
</evidence>
<dbReference type="GO" id="GO:0016887">
    <property type="term" value="F:ATP hydrolysis activity"/>
    <property type="evidence" value="ECO:0007669"/>
    <property type="project" value="InterPro"/>
</dbReference>
<dbReference type="FunFam" id="3.40.50.300:FF:000134">
    <property type="entry name" value="Iron-enterobactin ABC transporter ATP-binding protein"/>
    <property type="match status" value="1"/>
</dbReference>
<dbReference type="SMART" id="SM00382">
    <property type="entry name" value="AAA"/>
    <property type="match status" value="1"/>
</dbReference>
<dbReference type="PROSITE" id="PS50893">
    <property type="entry name" value="ABC_TRANSPORTER_2"/>
    <property type="match status" value="1"/>
</dbReference>
<reference evidence="7 8" key="1">
    <citation type="submission" date="2017-06" db="EMBL/GenBank/DDBJ databases">
        <authorList>
            <person name="Kim H.J."/>
            <person name="Triplett B.A."/>
        </authorList>
    </citation>
    <scope>NUCLEOTIDE SEQUENCE [LARGE SCALE GENOMIC DNA]</scope>
    <source>
        <strain evidence="7">FRACA_ARgP5</strain>
    </source>
</reference>
<dbReference type="CDD" id="cd03214">
    <property type="entry name" value="ABC_Iron-Siderophores_B12_Hemin"/>
    <property type="match status" value="1"/>
</dbReference>
<evidence type="ECO:0000256" key="3">
    <source>
        <dbReference type="ARBA" id="ARBA00022840"/>
    </source>
</evidence>
<gene>
    <name evidence="7" type="ORF">FRACA_1420017</name>
</gene>
<keyword evidence="2" id="KW-0547">Nucleotide-binding</keyword>
<keyword evidence="1" id="KW-0813">Transport</keyword>
<dbReference type="PANTHER" id="PTHR42794:SF1">
    <property type="entry name" value="HEMIN IMPORT ATP-BINDING PROTEIN HMUV"/>
    <property type="match status" value="1"/>
</dbReference>
<keyword evidence="8" id="KW-1185">Reference proteome</keyword>
<dbReference type="AlphaFoldDB" id="A0A2I2KLJ0"/>
<sequence>MALTSETTPEAAAGTPPEAARGARAKAGGPAIPRVQLDDLTFTYPRGGHRLTGVTLTVEESEVCCLLGPNGAGKTTLLKCLLGLLRPRRGTVQISGHDVVALSARELARLVAYVPQSASTPFPFTALDIAVMGRTPHLGALASPSPADRRGALEQLDRLGVARLADRSFAQLSGGERQLVLLARALVQQAPVLILDEPTAALDYGNEVRILQVVTELAQDDHSVIMTSHQPSHALTYSDRAVLMKDGQVVANGHPDEVVTGESLSSLYGVPVHVTGVDLPTLDGSREVRTCVPIPARLAPGQNG</sequence>
<feature type="region of interest" description="Disordered" evidence="5">
    <location>
        <begin position="1"/>
        <end position="28"/>
    </location>
</feature>
<dbReference type="PROSITE" id="PS00211">
    <property type="entry name" value="ABC_TRANSPORTER_1"/>
    <property type="match status" value="1"/>
</dbReference>
<organism evidence="7 8">
    <name type="scientific">Frankia canadensis</name>
    <dbReference type="NCBI Taxonomy" id="1836972"/>
    <lineage>
        <taxon>Bacteria</taxon>
        <taxon>Bacillati</taxon>
        <taxon>Actinomycetota</taxon>
        <taxon>Actinomycetes</taxon>
        <taxon>Frankiales</taxon>
        <taxon>Frankiaceae</taxon>
        <taxon>Frankia</taxon>
    </lineage>
</organism>
<evidence type="ECO:0000256" key="4">
    <source>
        <dbReference type="ARBA" id="ARBA00022967"/>
    </source>
</evidence>
<dbReference type="Gene3D" id="3.40.50.300">
    <property type="entry name" value="P-loop containing nucleotide triphosphate hydrolases"/>
    <property type="match status" value="1"/>
</dbReference>
<dbReference type="RefSeq" id="WP_243407239.1">
    <property type="nucleotide sequence ID" value="NZ_FZMO01000049.1"/>
</dbReference>
<feature type="domain" description="ABC transporter" evidence="6">
    <location>
        <begin position="35"/>
        <end position="271"/>
    </location>
</feature>
<dbReference type="EMBL" id="FZMO01000049">
    <property type="protein sequence ID" value="SNQ46516.1"/>
    <property type="molecule type" value="Genomic_DNA"/>
</dbReference>
<dbReference type="PANTHER" id="PTHR42794">
    <property type="entry name" value="HEMIN IMPORT ATP-BINDING PROTEIN HMUV"/>
    <property type="match status" value="1"/>
</dbReference>
<dbReference type="Proteomes" id="UP000234331">
    <property type="component" value="Unassembled WGS sequence"/>
</dbReference>
<proteinExistence type="predicted"/>
<evidence type="ECO:0000313" key="8">
    <source>
        <dbReference type="Proteomes" id="UP000234331"/>
    </source>
</evidence>
<dbReference type="GO" id="GO:0005524">
    <property type="term" value="F:ATP binding"/>
    <property type="evidence" value="ECO:0007669"/>
    <property type="project" value="UniProtKB-KW"/>
</dbReference>
<dbReference type="SUPFAM" id="SSF52540">
    <property type="entry name" value="P-loop containing nucleoside triphosphate hydrolases"/>
    <property type="match status" value="1"/>
</dbReference>
<protein>
    <submittedName>
        <fullName evidence="7">Iron complex transport system ATP-binding protein</fullName>
    </submittedName>
</protein>
<keyword evidence="3 7" id="KW-0067">ATP-binding</keyword>
<evidence type="ECO:0000313" key="7">
    <source>
        <dbReference type="EMBL" id="SNQ46516.1"/>
    </source>
</evidence>
<dbReference type="InterPro" id="IPR003439">
    <property type="entry name" value="ABC_transporter-like_ATP-bd"/>
</dbReference>
<dbReference type="Pfam" id="PF00005">
    <property type="entry name" value="ABC_tran"/>
    <property type="match status" value="1"/>
</dbReference>
<evidence type="ECO:0000256" key="2">
    <source>
        <dbReference type="ARBA" id="ARBA00022741"/>
    </source>
</evidence>
<name>A0A2I2KLJ0_9ACTN</name>
<evidence type="ECO:0000256" key="5">
    <source>
        <dbReference type="SAM" id="MobiDB-lite"/>
    </source>
</evidence>
<dbReference type="InterPro" id="IPR003593">
    <property type="entry name" value="AAA+_ATPase"/>
</dbReference>
<accession>A0A2I2KLJ0</accession>
<dbReference type="InterPro" id="IPR017871">
    <property type="entry name" value="ABC_transporter-like_CS"/>
</dbReference>
<keyword evidence="4" id="KW-1278">Translocase</keyword>
<evidence type="ECO:0000259" key="6">
    <source>
        <dbReference type="PROSITE" id="PS50893"/>
    </source>
</evidence>